<feature type="binding site" evidence="7">
    <location>
        <position position="423"/>
    </location>
    <ligand>
        <name>substrate</name>
    </ligand>
</feature>
<dbReference type="EMBL" id="SRYD01000013">
    <property type="protein sequence ID" value="TGY75230.1"/>
    <property type="molecule type" value="Genomic_DNA"/>
</dbReference>
<accession>A0A4S2G090</accession>
<feature type="binding site" evidence="8">
    <location>
        <position position="267"/>
    </location>
    <ligand>
        <name>Mn(2+)</name>
        <dbReference type="ChEBI" id="CHEBI:29035"/>
    </ligand>
</feature>
<dbReference type="RefSeq" id="WP_135992931.1">
    <property type="nucleotide sequence ID" value="NZ_SRYD01000013.1"/>
</dbReference>
<feature type="transmembrane region" description="Helical" evidence="9">
    <location>
        <begin position="75"/>
        <end position="98"/>
    </location>
</feature>
<dbReference type="CDD" id="cd16015">
    <property type="entry name" value="LTA_synthase"/>
    <property type="match status" value="1"/>
</dbReference>
<dbReference type="GO" id="GO:0005886">
    <property type="term" value="C:plasma membrane"/>
    <property type="evidence" value="ECO:0007669"/>
    <property type="project" value="UniProtKB-SubCell"/>
</dbReference>
<dbReference type="AlphaFoldDB" id="A0A4S2G090"/>
<protein>
    <submittedName>
        <fullName evidence="11">LTA synthase family protein</fullName>
    </submittedName>
</protein>
<feature type="active site" evidence="6">
    <location>
        <position position="306"/>
    </location>
</feature>
<evidence type="ECO:0000256" key="9">
    <source>
        <dbReference type="SAM" id="Phobius"/>
    </source>
</evidence>
<feature type="binding site" evidence="8">
    <location>
        <position position="473"/>
    </location>
    <ligand>
        <name>Mn(2+)</name>
        <dbReference type="ChEBI" id="CHEBI:29035"/>
    </ligand>
</feature>
<dbReference type="PIRSF" id="PIRSF005091">
    <property type="entry name" value="Mmb_sulf_HI1246"/>
    <property type="match status" value="1"/>
</dbReference>
<keyword evidence="3 9" id="KW-0812">Transmembrane</keyword>
<dbReference type="Gene3D" id="3.40.720.10">
    <property type="entry name" value="Alkaline Phosphatase, subunit A"/>
    <property type="match status" value="1"/>
</dbReference>
<keyword evidence="2" id="KW-1003">Cell membrane</keyword>
<evidence type="ECO:0000256" key="7">
    <source>
        <dbReference type="PIRSR" id="PIRSR005091-2"/>
    </source>
</evidence>
<dbReference type="InterPro" id="IPR050448">
    <property type="entry name" value="OpgB/LTA_synthase_biosynth"/>
</dbReference>
<evidence type="ECO:0000256" key="8">
    <source>
        <dbReference type="PIRSR" id="PIRSR005091-3"/>
    </source>
</evidence>
<evidence type="ECO:0000259" key="10">
    <source>
        <dbReference type="Pfam" id="PF00884"/>
    </source>
</evidence>
<dbReference type="SUPFAM" id="SSF53649">
    <property type="entry name" value="Alkaline phosphatase-like"/>
    <property type="match status" value="1"/>
</dbReference>
<feature type="transmembrane region" description="Helical" evidence="9">
    <location>
        <begin position="118"/>
        <end position="142"/>
    </location>
</feature>
<proteinExistence type="predicted"/>
<feature type="binding site" evidence="8">
    <location>
        <position position="472"/>
    </location>
    <ligand>
        <name>Mn(2+)</name>
        <dbReference type="ChEBI" id="CHEBI:29035"/>
    </ligand>
</feature>
<dbReference type="Pfam" id="PF00884">
    <property type="entry name" value="Sulfatase"/>
    <property type="match status" value="1"/>
</dbReference>
<keyword evidence="7" id="KW-0479">Metal-binding</keyword>
<keyword evidence="7" id="KW-0464">Manganese</keyword>
<feature type="transmembrane region" description="Helical" evidence="9">
    <location>
        <begin position="163"/>
        <end position="182"/>
    </location>
</feature>
<evidence type="ECO:0000256" key="1">
    <source>
        <dbReference type="ARBA" id="ARBA00004651"/>
    </source>
</evidence>
<organism evidence="11 12">
    <name type="scientific">Muribaculum intestinale</name>
    <dbReference type="NCBI Taxonomy" id="1796646"/>
    <lineage>
        <taxon>Bacteria</taxon>
        <taxon>Pseudomonadati</taxon>
        <taxon>Bacteroidota</taxon>
        <taxon>Bacteroidia</taxon>
        <taxon>Bacteroidales</taxon>
        <taxon>Muribaculaceae</taxon>
        <taxon>Muribaculum</taxon>
    </lineage>
</organism>
<comment type="caution">
    <text evidence="11">The sequence shown here is derived from an EMBL/GenBank/DDBJ whole genome shotgun (WGS) entry which is preliminary data.</text>
</comment>
<comment type="subcellular location">
    <subcellularLocation>
        <location evidence="1">Cell membrane</location>
        <topology evidence="1">Multi-pass membrane protein</topology>
    </subcellularLocation>
</comment>
<evidence type="ECO:0000256" key="4">
    <source>
        <dbReference type="ARBA" id="ARBA00022989"/>
    </source>
</evidence>
<keyword evidence="4 9" id="KW-1133">Transmembrane helix</keyword>
<evidence type="ECO:0000313" key="11">
    <source>
        <dbReference type="EMBL" id="TGY75230.1"/>
    </source>
</evidence>
<evidence type="ECO:0000256" key="6">
    <source>
        <dbReference type="PIRSR" id="PIRSR005091-1"/>
    </source>
</evidence>
<name>A0A4S2G090_9BACT</name>
<sequence>MTVIFVIAKCAFVLVNASVYKGIGFDGFAAVVWHGLPMDFSMAGYLTLLPGLLLAASGAVASLRWVRTFSIILKCVLVVEALVIALAVSADAMLYPYWGFKLDTTPLFYFMSSPEAAMASGGTGGGLAMTSILFALFTALLLMWTKFVPLVPVKGAPMERVRVAAVMLLCTGALFLPIRGGLTVSTMNLSRAYFSSDTRMNHAAVNPLFSFMYSASHQSGFDSQFDYFTLDRAADILSGSERACIGDTIAAPVLSTTRPDIYLVILESFSAHLMPSLGGSPVAMRLDSIAEDGMLFTRCYASSFRTDRALPAILSGYPGQPTTSIMKFVGKTDRLPSLPRSLDAEGYALSYYYGGDINFTSMNAYLMSAGFDRIICDRDFPVAERMSKWGAPDHLVFDRALSDVPASSDTVPVFTVIQTSSSHEPFDVPWQSEFSDPRLNAFAYADKALGQWYDAMSRTPRWDRSLVVIIPDHYAVWPDTLVSQESRHHVPLVIAGGALRLGPARVDAVVAQTDIAATVLGMLGLSAAEFPFSHNVFDPSAPHMAFFSDAEHASVVTPASVATLNVSSGLPEEGDSLGLETVKAYLQILYNDLQQR</sequence>
<dbReference type="GO" id="GO:0046872">
    <property type="term" value="F:metal ion binding"/>
    <property type="evidence" value="ECO:0007669"/>
    <property type="project" value="UniProtKB-KW"/>
</dbReference>
<dbReference type="InterPro" id="IPR000917">
    <property type="entry name" value="Sulfatase_N"/>
</dbReference>
<feature type="domain" description="Sulfatase N-terminal" evidence="10">
    <location>
        <begin position="259"/>
        <end position="524"/>
    </location>
</feature>
<dbReference type="PANTHER" id="PTHR47371">
    <property type="entry name" value="LIPOTEICHOIC ACID SYNTHASE"/>
    <property type="match status" value="1"/>
</dbReference>
<feature type="binding site" evidence="8">
    <location>
        <position position="306"/>
    </location>
    <ligand>
        <name>Mn(2+)</name>
        <dbReference type="ChEBI" id="CHEBI:29035"/>
    </ligand>
</feature>
<evidence type="ECO:0000256" key="3">
    <source>
        <dbReference type="ARBA" id="ARBA00022692"/>
    </source>
</evidence>
<dbReference type="InterPro" id="IPR012160">
    <property type="entry name" value="LtaS-like"/>
</dbReference>
<evidence type="ECO:0000256" key="5">
    <source>
        <dbReference type="ARBA" id="ARBA00023136"/>
    </source>
</evidence>
<keyword evidence="5 9" id="KW-0472">Membrane</keyword>
<dbReference type="Proteomes" id="UP000306630">
    <property type="component" value="Unassembled WGS sequence"/>
</dbReference>
<feature type="transmembrane region" description="Helical" evidence="9">
    <location>
        <begin position="41"/>
        <end position="63"/>
    </location>
</feature>
<evidence type="ECO:0000256" key="2">
    <source>
        <dbReference type="ARBA" id="ARBA00022475"/>
    </source>
</evidence>
<reference evidence="11 12" key="1">
    <citation type="submission" date="2019-04" db="EMBL/GenBank/DDBJ databases">
        <title>Microbes associate with the intestines of laboratory mice.</title>
        <authorList>
            <person name="Navarre W."/>
            <person name="Wong E."/>
            <person name="Huang K."/>
            <person name="Tropini C."/>
            <person name="Ng K."/>
            <person name="Yu B."/>
        </authorList>
    </citation>
    <scope>NUCLEOTIDE SEQUENCE [LARGE SCALE GENOMIC DNA]</scope>
    <source>
        <strain evidence="11 12">NM06_A21</strain>
    </source>
</reference>
<gene>
    <name evidence="11" type="ORF">E5333_04415</name>
</gene>
<dbReference type="InterPro" id="IPR017850">
    <property type="entry name" value="Alkaline_phosphatase_core_sf"/>
</dbReference>
<evidence type="ECO:0000313" key="12">
    <source>
        <dbReference type="Proteomes" id="UP000306630"/>
    </source>
</evidence>
<dbReference type="PANTHER" id="PTHR47371:SF3">
    <property type="entry name" value="PHOSPHOGLYCEROL TRANSFERASE I"/>
    <property type="match status" value="1"/>
</dbReference>